<dbReference type="RefSeq" id="WP_211847366.1">
    <property type="nucleotide sequence ID" value="NZ_JAAEDL010000014.1"/>
</dbReference>
<organism evidence="2 3">
    <name type="scientific">Neoroseomonas eburnea</name>
    <dbReference type="NCBI Taxonomy" id="1346889"/>
    <lineage>
        <taxon>Bacteria</taxon>
        <taxon>Pseudomonadati</taxon>
        <taxon>Pseudomonadota</taxon>
        <taxon>Alphaproteobacteria</taxon>
        <taxon>Acetobacterales</taxon>
        <taxon>Acetobacteraceae</taxon>
        <taxon>Neoroseomonas</taxon>
    </lineage>
</organism>
<keyword evidence="1" id="KW-0732">Signal</keyword>
<dbReference type="PIRSF" id="PIRSF028101">
    <property type="entry name" value="UCP028101"/>
    <property type="match status" value="1"/>
</dbReference>
<reference evidence="2" key="2">
    <citation type="journal article" date="2021" name="Syst. Appl. Microbiol.">
        <title>Roseomonas hellenica sp. nov., isolated from roots of wild-growing Alkanna tinctoria.</title>
        <authorList>
            <person name="Rat A."/>
            <person name="Naranjo H.D."/>
            <person name="Lebbe L."/>
            <person name="Cnockaert M."/>
            <person name="Krigas N."/>
            <person name="Grigoriadou K."/>
            <person name="Maloupa E."/>
            <person name="Willems A."/>
        </authorList>
    </citation>
    <scope>NUCLEOTIDE SEQUENCE</scope>
    <source>
        <strain evidence="2">LMG 31228</strain>
    </source>
</reference>
<evidence type="ECO:0000256" key="1">
    <source>
        <dbReference type="SAM" id="SignalP"/>
    </source>
</evidence>
<dbReference type="InterPro" id="IPR015943">
    <property type="entry name" value="WD40/YVTN_repeat-like_dom_sf"/>
</dbReference>
<keyword evidence="3" id="KW-1185">Reference proteome</keyword>
<name>A0A9X9XDR0_9PROT</name>
<dbReference type="SUPFAM" id="SSF50969">
    <property type="entry name" value="YVTN repeat-like/Quinoprotein amine dehydrogenase"/>
    <property type="match status" value="1"/>
</dbReference>
<dbReference type="InterPro" id="IPR008311">
    <property type="entry name" value="UCP028101"/>
</dbReference>
<feature type="chain" id="PRO_5040784477" evidence="1">
    <location>
        <begin position="24"/>
        <end position="360"/>
    </location>
</feature>
<protein>
    <submittedName>
        <fullName evidence="2">DUF1513 domain-containing protein</fullName>
    </submittedName>
</protein>
<accession>A0A9X9XDR0</accession>
<reference evidence="2" key="1">
    <citation type="submission" date="2020-01" db="EMBL/GenBank/DDBJ databases">
        <authorList>
            <person name="Rat A."/>
        </authorList>
    </citation>
    <scope>NUCLEOTIDE SEQUENCE</scope>
    <source>
        <strain evidence="2">LMG 31228</strain>
    </source>
</reference>
<dbReference type="InterPro" id="IPR006311">
    <property type="entry name" value="TAT_signal"/>
</dbReference>
<dbReference type="Pfam" id="PF07433">
    <property type="entry name" value="DUF1513"/>
    <property type="match status" value="1"/>
</dbReference>
<evidence type="ECO:0000313" key="2">
    <source>
        <dbReference type="EMBL" id="MBR0681846.1"/>
    </source>
</evidence>
<dbReference type="AlphaFoldDB" id="A0A9X9XDR0"/>
<comment type="caution">
    <text evidence="2">The sequence shown here is derived from an EMBL/GenBank/DDBJ whole genome shotgun (WGS) entry which is preliminary data.</text>
</comment>
<dbReference type="PROSITE" id="PS51318">
    <property type="entry name" value="TAT"/>
    <property type="match status" value="1"/>
</dbReference>
<dbReference type="Gene3D" id="2.130.10.10">
    <property type="entry name" value="YVTN repeat-like/Quinoprotein amine dehydrogenase"/>
    <property type="match status" value="1"/>
</dbReference>
<dbReference type="Proteomes" id="UP001138709">
    <property type="component" value="Unassembled WGS sequence"/>
</dbReference>
<proteinExistence type="predicted"/>
<evidence type="ECO:0000313" key="3">
    <source>
        <dbReference type="Proteomes" id="UP001138709"/>
    </source>
</evidence>
<dbReference type="EMBL" id="JAAEDL010000014">
    <property type="protein sequence ID" value="MBR0681846.1"/>
    <property type="molecule type" value="Genomic_DNA"/>
</dbReference>
<feature type="signal peptide" evidence="1">
    <location>
        <begin position="1"/>
        <end position="23"/>
    </location>
</feature>
<dbReference type="InterPro" id="IPR011044">
    <property type="entry name" value="Quino_amine_DH_bsu"/>
</dbReference>
<sequence>MTGIGRRSALGLVGLAAARPAPAGGPAFLSAAADAGGGWRAVAFGLDGAMRFDLPLPARGHGAALAPGGEAVALFARRPGEFALVLDPVTGRRRARIDRATGRWFCGHGAFSIDGALLYATEIDGAGEGVVGVYAARRGFARIGEFATGGADPHDIRLTPDGRRLWVANGGIRADPRLPRVRLDLESFESSLVQLDATSGALIARYRLAEEEETLLSLRHLAIGADGEVFVAMQHEGPRHERPPLVAATKGGALAALEAAPELWRTLDNYIGSAAAAPDGELVAVTSPRGGAGLLIEARTRRVRARFAMADGCGVAAAPGGFVVTSGLGGAALIHAHGARTELAGERLGRMRWDNHLVPL</sequence>
<gene>
    <name evidence="2" type="ORF">GXW74_15235</name>
</gene>